<protein>
    <submittedName>
        <fullName evidence="1">Uncharacterized protein</fullName>
    </submittedName>
</protein>
<name>A0AAN6VVM0_9PEZI</name>
<evidence type="ECO:0000313" key="1">
    <source>
        <dbReference type="EMBL" id="KAK4170594.1"/>
    </source>
</evidence>
<reference evidence="1" key="2">
    <citation type="submission" date="2023-05" db="EMBL/GenBank/DDBJ databases">
        <authorList>
            <consortium name="Lawrence Berkeley National Laboratory"/>
            <person name="Steindorff A."/>
            <person name="Hensen N."/>
            <person name="Bonometti L."/>
            <person name="Westerberg I."/>
            <person name="Brannstrom I.O."/>
            <person name="Guillou S."/>
            <person name="Cros-Aarteil S."/>
            <person name="Calhoun S."/>
            <person name="Haridas S."/>
            <person name="Kuo A."/>
            <person name="Mondo S."/>
            <person name="Pangilinan J."/>
            <person name="Riley R."/>
            <person name="Labutti K."/>
            <person name="Andreopoulos B."/>
            <person name="Lipzen A."/>
            <person name="Chen C."/>
            <person name="Yanf M."/>
            <person name="Daum C."/>
            <person name="Ng V."/>
            <person name="Clum A."/>
            <person name="Ohm R."/>
            <person name="Martin F."/>
            <person name="Silar P."/>
            <person name="Natvig D."/>
            <person name="Lalanne C."/>
            <person name="Gautier V."/>
            <person name="Ament-Velasquez S.L."/>
            <person name="Kruys A."/>
            <person name="Hutchinson M.I."/>
            <person name="Powell A.J."/>
            <person name="Barry K."/>
            <person name="Miller A.N."/>
            <person name="Grigoriev I.V."/>
            <person name="Debuchy R."/>
            <person name="Gladieux P."/>
            <person name="Thoren M.H."/>
            <person name="Johannesson H."/>
        </authorList>
    </citation>
    <scope>NUCLEOTIDE SEQUENCE</scope>
    <source>
        <strain evidence="1">CBS 892.96</strain>
    </source>
</reference>
<sequence>MPDVASSSQTYASHQRFSPLLWELGNMEDRRAVDIKFDPSPEAAGGRASTSSHAKRAVISIPTFITSNAACPSRRDSQEGGKTSYQPFSPFQNVSIAWPRLVTAHRTFLTTFEGGVPDPLLARVGPLIFPSSQKDSKTTEGNARGNCELTGTSTKTALFFPIQRCGVLLFFRPTVCSARTGPLPSTVRRSKTMQSRGSLLGVHVVVSLWLHTRYAVQCRWPVNVYSVLVSPHHPHHAVAKTTVRLLTARCQITGLWLSTGLTPWRPSTKFRFACIHAATRAYHGLVRTDSCYT</sequence>
<comment type="caution">
    <text evidence="1">The sequence shown here is derived from an EMBL/GenBank/DDBJ whole genome shotgun (WGS) entry which is preliminary data.</text>
</comment>
<dbReference type="Proteomes" id="UP001302321">
    <property type="component" value="Unassembled WGS sequence"/>
</dbReference>
<accession>A0AAN6VVM0</accession>
<reference evidence="1" key="1">
    <citation type="journal article" date="2023" name="Mol. Phylogenet. Evol.">
        <title>Genome-scale phylogeny and comparative genomics of the fungal order Sordariales.</title>
        <authorList>
            <person name="Hensen N."/>
            <person name="Bonometti L."/>
            <person name="Westerberg I."/>
            <person name="Brannstrom I.O."/>
            <person name="Guillou S."/>
            <person name="Cros-Aarteil S."/>
            <person name="Calhoun S."/>
            <person name="Haridas S."/>
            <person name="Kuo A."/>
            <person name="Mondo S."/>
            <person name="Pangilinan J."/>
            <person name="Riley R."/>
            <person name="LaButti K."/>
            <person name="Andreopoulos B."/>
            <person name="Lipzen A."/>
            <person name="Chen C."/>
            <person name="Yan M."/>
            <person name="Daum C."/>
            <person name="Ng V."/>
            <person name="Clum A."/>
            <person name="Steindorff A."/>
            <person name="Ohm R.A."/>
            <person name="Martin F."/>
            <person name="Silar P."/>
            <person name="Natvig D.O."/>
            <person name="Lalanne C."/>
            <person name="Gautier V."/>
            <person name="Ament-Velasquez S.L."/>
            <person name="Kruys A."/>
            <person name="Hutchinson M.I."/>
            <person name="Powell A.J."/>
            <person name="Barry K."/>
            <person name="Miller A.N."/>
            <person name="Grigoriev I.V."/>
            <person name="Debuchy R."/>
            <person name="Gladieux P."/>
            <person name="Hiltunen Thoren M."/>
            <person name="Johannesson H."/>
        </authorList>
    </citation>
    <scope>NUCLEOTIDE SEQUENCE</scope>
    <source>
        <strain evidence="1">CBS 892.96</strain>
    </source>
</reference>
<gene>
    <name evidence="1" type="ORF">QBC36DRAFT_341592</name>
</gene>
<proteinExistence type="predicted"/>
<dbReference type="AlphaFoldDB" id="A0AAN6VVM0"/>
<organism evidence="1 2">
    <name type="scientific">Triangularia setosa</name>
    <dbReference type="NCBI Taxonomy" id="2587417"/>
    <lineage>
        <taxon>Eukaryota</taxon>
        <taxon>Fungi</taxon>
        <taxon>Dikarya</taxon>
        <taxon>Ascomycota</taxon>
        <taxon>Pezizomycotina</taxon>
        <taxon>Sordariomycetes</taxon>
        <taxon>Sordariomycetidae</taxon>
        <taxon>Sordariales</taxon>
        <taxon>Podosporaceae</taxon>
        <taxon>Triangularia</taxon>
    </lineage>
</organism>
<evidence type="ECO:0000313" key="2">
    <source>
        <dbReference type="Proteomes" id="UP001302321"/>
    </source>
</evidence>
<keyword evidence="2" id="KW-1185">Reference proteome</keyword>
<dbReference type="EMBL" id="MU866970">
    <property type="protein sequence ID" value="KAK4170594.1"/>
    <property type="molecule type" value="Genomic_DNA"/>
</dbReference>